<organism evidence="3 4">
    <name type="scientific">Variovorax ginsengisoli</name>
    <dbReference type="NCBI Taxonomy" id="363844"/>
    <lineage>
        <taxon>Bacteria</taxon>
        <taxon>Pseudomonadati</taxon>
        <taxon>Pseudomonadota</taxon>
        <taxon>Betaproteobacteria</taxon>
        <taxon>Burkholderiales</taxon>
        <taxon>Comamonadaceae</taxon>
        <taxon>Variovorax</taxon>
    </lineage>
</organism>
<evidence type="ECO:0000313" key="3">
    <source>
        <dbReference type="EMBL" id="MDP9900755.1"/>
    </source>
</evidence>
<gene>
    <name evidence="3" type="ORF">J2W36_003021</name>
</gene>
<dbReference type="PANTHER" id="PTHR30466:SF1">
    <property type="entry name" value="FMN REDUCTASE (NADH) RUTF"/>
    <property type="match status" value="1"/>
</dbReference>
<keyword evidence="4" id="KW-1185">Reference proteome</keyword>
<dbReference type="InterPro" id="IPR050268">
    <property type="entry name" value="NADH-dep_flavin_reductase"/>
</dbReference>
<dbReference type="SUPFAM" id="SSF50475">
    <property type="entry name" value="FMN-binding split barrel"/>
    <property type="match status" value="1"/>
</dbReference>
<dbReference type="GO" id="GO:0016491">
    <property type="term" value="F:oxidoreductase activity"/>
    <property type="evidence" value="ECO:0007669"/>
    <property type="project" value="UniProtKB-KW"/>
</dbReference>
<dbReference type="RefSeq" id="WP_307690551.1">
    <property type="nucleotide sequence ID" value="NZ_JAUSRO010000009.1"/>
</dbReference>
<comment type="caution">
    <text evidence="3">The sequence shown here is derived from an EMBL/GenBank/DDBJ whole genome shotgun (WGS) entry which is preliminary data.</text>
</comment>
<proteinExistence type="predicted"/>
<sequence>MSTAELQVSNAYKAGMRRLAAGVSIVTSRLGDQRAGLIATAVSSVIADPPTLLVCVNRSASAHDTIDAAGILAVNVLAIDDHDLARSFSDPSRRHERFLAGEWDSAATGSPVLKSAVVAFDCAIVQRIPYNTHTIFLGEVRAVRVGEAGCHPLVYLDQQFQRLGAL</sequence>
<dbReference type="Proteomes" id="UP001226867">
    <property type="component" value="Unassembled WGS sequence"/>
</dbReference>
<dbReference type="Pfam" id="PF01613">
    <property type="entry name" value="Flavin_Reduct"/>
    <property type="match status" value="1"/>
</dbReference>
<evidence type="ECO:0000259" key="2">
    <source>
        <dbReference type="SMART" id="SM00903"/>
    </source>
</evidence>
<dbReference type="InterPro" id="IPR002563">
    <property type="entry name" value="Flavin_Rdtase-like_dom"/>
</dbReference>
<evidence type="ECO:0000256" key="1">
    <source>
        <dbReference type="ARBA" id="ARBA00023002"/>
    </source>
</evidence>
<dbReference type="EMBL" id="JAUSRO010000009">
    <property type="protein sequence ID" value="MDP9900755.1"/>
    <property type="molecule type" value="Genomic_DNA"/>
</dbReference>
<evidence type="ECO:0000313" key="4">
    <source>
        <dbReference type="Proteomes" id="UP001226867"/>
    </source>
</evidence>
<feature type="domain" description="Flavin reductase like" evidence="2">
    <location>
        <begin position="16"/>
        <end position="162"/>
    </location>
</feature>
<name>A0ABT9S976_9BURK</name>
<dbReference type="SMART" id="SM00903">
    <property type="entry name" value="Flavin_Reduct"/>
    <property type="match status" value="1"/>
</dbReference>
<dbReference type="InterPro" id="IPR012349">
    <property type="entry name" value="Split_barrel_FMN-bd"/>
</dbReference>
<protein>
    <submittedName>
        <fullName evidence="3">Flavin reductase</fullName>
        <ecNumber evidence="3">1.5.1.-</ecNumber>
    </submittedName>
</protein>
<dbReference type="EC" id="1.5.1.-" evidence="3"/>
<accession>A0ABT9S976</accession>
<keyword evidence="1 3" id="KW-0560">Oxidoreductase</keyword>
<dbReference type="PANTHER" id="PTHR30466">
    <property type="entry name" value="FLAVIN REDUCTASE"/>
    <property type="match status" value="1"/>
</dbReference>
<dbReference type="Gene3D" id="2.30.110.10">
    <property type="entry name" value="Electron Transport, Fmn-binding Protein, Chain A"/>
    <property type="match status" value="1"/>
</dbReference>
<reference evidence="3 4" key="1">
    <citation type="submission" date="2023-07" db="EMBL/GenBank/DDBJ databases">
        <title>Sorghum-associated microbial communities from plants grown in Nebraska, USA.</title>
        <authorList>
            <person name="Schachtman D."/>
        </authorList>
    </citation>
    <scope>NUCLEOTIDE SEQUENCE [LARGE SCALE GENOMIC DNA]</scope>
    <source>
        <strain evidence="3 4">DS1607</strain>
    </source>
</reference>